<feature type="non-terminal residue" evidence="1">
    <location>
        <position position="1"/>
    </location>
</feature>
<dbReference type="EMBL" id="LXQA010817099">
    <property type="protein sequence ID" value="MCI72389.1"/>
    <property type="molecule type" value="Genomic_DNA"/>
</dbReference>
<accession>A0A392UFR3</accession>
<comment type="caution">
    <text evidence="1">The sequence shown here is derived from an EMBL/GenBank/DDBJ whole genome shotgun (WGS) entry which is preliminary data.</text>
</comment>
<name>A0A392UFR3_9FABA</name>
<dbReference type="Proteomes" id="UP000265520">
    <property type="component" value="Unassembled WGS sequence"/>
</dbReference>
<dbReference type="AlphaFoldDB" id="A0A392UFR3"/>
<reference evidence="1 2" key="1">
    <citation type="journal article" date="2018" name="Front. Plant Sci.">
        <title>Red Clover (Trifolium pratense) and Zigzag Clover (T. medium) - A Picture of Genomic Similarities and Differences.</title>
        <authorList>
            <person name="Dluhosova J."/>
            <person name="Istvanek J."/>
            <person name="Nedelnik J."/>
            <person name="Repkova J."/>
        </authorList>
    </citation>
    <scope>NUCLEOTIDE SEQUENCE [LARGE SCALE GENOMIC DNA]</scope>
    <source>
        <strain evidence="2">cv. 10/8</strain>
        <tissue evidence="1">Leaf</tissue>
    </source>
</reference>
<keyword evidence="2" id="KW-1185">Reference proteome</keyword>
<protein>
    <submittedName>
        <fullName evidence="1">Uncharacterized protein</fullName>
    </submittedName>
</protein>
<sequence length="53" mass="5821">KPLVSPHPVSELSHDSRKRVYPEEHVSVIVGAHGGSSEETYPSKIISLLWRAG</sequence>
<evidence type="ECO:0000313" key="1">
    <source>
        <dbReference type="EMBL" id="MCI72389.1"/>
    </source>
</evidence>
<evidence type="ECO:0000313" key="2">
    <source>
        <dbReference type="Proteomes" id="UP000265520"/>
    </source>
</evidence>
<proteinExistence type="predicted"/>
<organism evidence="1 2">
    <name type="scientific">Trifolium medium</name>
    <dbReference type="NCBI Taxonomy" id="97028"/>
    <lineage>
        <taxon>Eukaryota</taxon>
        <taxon>Viridiplantae</taxon>
        <taxon>Streptophyta</taxon>
        <taxon>Embryophyta</taxon>
        <taxon>Tracheophyta</taxon>
        <taxon>Spermatophyta</taxon>
        <taxon>Magnoliopsida</taxon>
        <taxon>eudicotyledons</taxon>
        <taxon>Gunneridae</taxon>
        <taxon>Pentapetalae</taxon>
        <taxon>rosids</taxon>
        <taxon>fabids</taxon>
        <taxon>Fabales</taxon>
        <taxon>Fabaceae</taxon>
        <taxon>Papilionoideae</taxon>
        <taxon>50 kb inversion clade</taxon>
        <taxon>NPAAA clade</taxon>
        <taxon>Hologalegina</taxon>
        <taxon>IRL clade</taxon>
        <taxon>Trifolieae</taxon>
        <taxon>Trifolium</taxon>
    </lineage>
</organism>